<protein>
    <submittedName>
        <fullName evidence="1">Uncharacterized protein</fullName>
    </submittedName>
</protein>
<dbReference type="Proteomes" id="UP000076584">
    <property type="component" value="Unassembled WGS sequence"/>
</dbReference>
<keyword evidence="2" id="KW-1185">Reference proteome</keyword>
<dbReference type="AlphaFoldDB" id="A0A161WGT1"/>
<evidence type="ECO:0000313" key="2">
    <source>
        <dbReference type="Proteomes" id="UP000076584"/>
    </source>
</evidence>
<organism evidence="1 2">
    <name type="scientific">Colletotrichum incanum</name>
    <name type="common">Soybean anthracnose fungus</name>
    <dbReference type="NCBI Taxonomy" id="1573173"/>
    <lineage>
        <taxon>Eukaryota</taxon>
        <taxon>Fungi</taxon>
        <taxon>Dikarya</taxon>
        <taxon>Ascomycota</taxon>
        <taxon>Pezizomycotina</taxon>
        <taxon>Sordariomycetes</taxon>
        <taxon>Hypocreomycetidae</taxon>
        <taxon>Glomerellales</taxon>
        <taxon>Glomerellaceae</taxon>
        <taxon>Colletotrichum</taxon>
        <taxon>Colletotrichum spaethianum species complex</taxon>
    </lineage>
</organism>
<proteinExistence type="predicted"/>
<accession>A0A161WGT1</accession>
<sequence>MTFWLVTVSFELQESVMTDRGDDVSFMFFVVGIGNHARYSMLRVAYNIIVQFLNATPPTNRHS</sequence>
<dbReference type="EMBL" id="LFIW01001087">
    <property type="protein sequence ID" value="KZL83718.1"/>
    <property type="molecule type" value="Genomic_DNA"/>
</dbReference>
<comment type="caution">
    <text evidence="1">The sequence shown here is derived from an EMBL/GenBank/DDBJ whole genome shotgun (WGS) entry which is preliminary data.</text>
</comment>
<name>A0A161WGT1_COLIC</name>
<reference evidence="1 2" key="1">
    <citation type="submission" date="2015-06" db="EMBL/GenBank/DDBJ databases">
        <title>Survival trade-offs in plant roots during colonization by closely related pathogenic and mutualistic fungi.</title>
        <authorList>
            <person name="Hacquard S."/>
            <person name="Kracher B."/>
            <person name="Hiruma K."/>
            <person name="Weinman A."/>
            <person name="Muench P."/>
            <person name="Garrido Oter R."/>
            <person name="Ver Loren van Themaat E."/>
            <person name="Dallerey J.-F."/>
            <person name="Damm U."/>
            <person name="Henrissat B."/>
            <person name="Lespinet O."/>
            <person name="Thon M."/>
            <person name="Kemen E."/>
            <person name="McHardy A.C."/>
            <person name="Schulze-Lefert P."/>
            <person name="O'Connell R.J."/>
        </authorList>
    </citation>
    <scope>NUCLEOTIDE SEQUENCE [LARGE SCALE GENOMIC DNA]</scope>
    <source>
        <strain evidence="1 2">MAFF 238704</strain>
    </source>
</reference>
<evidence type="ECO:0000313" key="1">
    <source>
        <dbReference type="EMBL" id="KZL83718.1"/>
    </source>
</evidence>
<gene>
    <name evidence="1" type="ORF">CI238_07698</name>
</gene>